<dbReference type="GO" id="GO:0003676">
    <property type="term" value="F:nucleic acid binding"/>
    <property type="evidence" value="ECO:0007669"/>
    <property type="project" value="InterPro"/>
</dbReference>
<feature type="domain" description="Tc1-like transposase DDE" evidence="1">
    <location>
        <begin position="221"/>
        <end position="387"/>
    </location>
</feature>
<protein>
    <recommendedName>
        <fullName evidence="1">Tc1-like transposase DDE domain-containing protein</fullName>
    </recommendedName>
</protein>
<dbReference type="PANTHER" id="PTHR33939">
    <property type="entry name" value="PROTEIN CBG22215"/>
    <property type="match status" value="1"/>
</dbReference>
<evidence type="ECO:0000259" key="1">
    <source>
        <dbReference type="Pfam" id="PF13358"/>
    </source>
</evidence>
<name>A0A2S2QDI3_9HEMI</name>
<evidence type="ECO:0000313" key="2">
    <source>
        <dbReference type="EMBL" id="MBY75789.1"/>
    </source>
</evidence>
<dbReference type="EMBL" id="GGMS01006586">
    <property type="protein sequence ID" value="MBY75789.1"/>
    <property type="molecule type" value="Transcribed_RNA"/>
</dbReference>
<dbReference type="InterPro" id="IPR036397">
    <property type="entry name" value="RNaseH_sf"/>
</dbReference>
<dbReference type="AlphaFoldDB" id="A0A2S2QDI3"/>
<dbReference type="OrthoDB" id="6604072at2759"/>
<accession>A0A2S2QDI3</accession>
<dbReference type="Gene3D" id="3.30.420.10">
    <property type="entry name" value="Ribonuclease H-like superfamily/Ribonuclease H"/>
    <property type="match status" value="1"/>
</dbReference>
<proteinExistence type="predicted"/>
<gene>
    <name evidence="2" type="ORF">g.158982</name>
</gene>
<reference evidence="2" key="1">
    <citation type="submission" date="2018-04" db="EMBL/GenBank/DDBJ databases">
        <title>Transcriptome assembly of Sipha flava.</title>
        <authorList>
            <person name="Scully E.D."/>
            <person name="Geib S.M."/>
            <person name="Palmer N.A."/>
            <person name="Koch K."/>
            <person name="Bradshaw J."/>
            <person name="Heng-Moss T."/>
            <person name="Sarath G."/>
        </authorList>
    </citation>
    <scope>NUCLEOTIDE SEQUENCE</scope>
</reference>
<dbReference type="InterPro" id="IPR038717">
    <property type="entry name" value="Tc1-like_DDE_dom"/>
</dbReference>
<sequence>MADENAVELKTPPKRNPCGKIVSSSQRQMIINLYKAKLAKTPEGTIRMFRQLISKELGIGERTISKTISEYNSTKTITSPCKKRIRLSFKDSFDDFDRNAVRRHVHSFWFQKQVPTVDKIYNVVCSDKTLPHISRTNLFKLLKLMDFEYTKRLRNSALTEKDEIVYWRRTFLEDLKRYRDEGRHIYYLGETWINAGECSNKTWDDKTIKSHRDTFLKGLTKDSKNPSGKGKRLIVLHIGSEDGFVPGGLLCFESKKNSADYHDEINGDTFYEWLESILPRLKKNCVIIMDNASNHSVKIEKVPTSNTRKPDIISWLESKGQVIDRPMVIPHLLVLVNRIKHIHPDKYAVDELVKEHGRTVLRLPPYHCELNPIELAWSSVKNYVKMNYTTYKLSDVKVLLNEGINHVTPAMWKNLIDHTKKIEEKFWEIDFVIDEILSAETEPVDMNITEDTSLNSDSC</sequence>
<dbReference type="PANTHER" id="PTHR33939:SF1">
    <property type="entry name" value="DUF4371 DOMAIN-CONTAINING PROTEIN"/>
    <property type="match status" value="1"/>
</dbReference>
<organism evidence="2">
    <name type="scientific">Sipha flava</name>
    <name type="common">yellow sugarcane aphid</name>
    <dbReference type="NCBI Taxonomy" id="143950"/>
    <lineage>
        <taxon>Eukaryota</taxon>
        <taxon>Metazoa</taxon>
        <taxon>Ecdysozoa</taxon>
        <taxon>Arthropoda</taxon>
        <taxon>Hexapoda</taxon>
        <taxon>Insecta</taxon>
        <taxon>Pterygota</taxon>
        <taxon>Neoptera</taxon>
        <taxon>Paraneoptera</taxon>
        <taxon>Hemiptera</taxon>
        <taxon>Sternorrhyncha</taxon>
        <taxon>Aphidomorpha</taxon>
        <taxon>Aphidoidea</taxon>
        <taxon>Aphididae</taxon>
        <taxon>Sipha</taxon>
    </lineage>
</organism>
<dbReference type="Pfam" id="PF13358">
    <property type="entry name" value="DDE_3"/>
    <property type="match status" value="1"/>
</dbReference>